<evidence type="ECO:0000256" key="9">
    <source>
        <dbReference type="ARBA" id="ARBA00023065"/>
    </source>
</evidence>
<reference evidence="20" key="1">
    <citation type="submission" date="2016-10" db="EMBL/GenBank/DDBJ databases">
        <authorList>
            <person name="Varghese N."/>
        </authorList>
    </citation>
    <scope>NUCLEOTIDE SEQUENCE [LARGE SCALE GENOMIC DNA]</scope>
    <source>
        <strain evidence="20">DSM 20639</strain>
    </source>
</reference>
<keyword evidence="4 14" id="KW-1003">Cell membrane</keyword>
<evidence type="ECO:0000256" key="3">
    <source>
        <dbReference type="ARBA" id="ARBA00022448"/>
    </source>
</evidence>
<reference evidence="19 21" key="3">
    <citation type="submission" date="2018-11" db="EMBL/GenBank/DDBJ databases">
        <authorList>
            <consortium name="Pathogen Informatics"/>
        </authorList>
    </citation>
    <scope>NUCLEOTIDE SEQUENCE [LARGE SCALE GENOMIC DNA]</scope>
    <source>
        <strain evidence="19 21">NCTC10327</strain>
    </source>
</reference>
<dbReference type="InterPro" id="IPR050059">
    <property type="entry name" value="ATP_synthase_B_chain"/>
</dbReference>
<evidence type="ECO:0000313" key="19">
    <source>
        <dbReference type="EMBL" id="VDG77056.1"/>
    </source>
</evidence>
<evidence type="ECO:0000256" key="16">
    <source>
        <dbReference type="SAM" id="Coils"/>
    </source>
</evidence>
<keyword evidence="8 14" id="KW-1133">Transmembrane helix</keyword>
<dbReference type="Gene3D" id="1.20.5.620">
    <property type="entry name" value="F1F0 ATP synthase subunit B, membrane domain"/>
    <property type="match status" value="1"/>
</dbReference>
<evidence type="ECO:0000256" key="8">
    <source>
        <dbReference type="ARBA" id="ARBA00022989"/>
    </source>
</evidence>
<dbReference type="PANTHER" id="PTHR33445">
    <property type="entry name" value="ATP SYNTHASE SUBUNIT B', CHLOROPLASTIC"/>
    <property type="match status" value="1"/>
</dbReference>
<feature type="transmembrane region" description="Helical" evidence="14">
    <location>
        <begin position="17"/>
        <end position="36"/>
    </location>
</feature>
<dbReference type="NCBIfam" id="TIGR01144">
    <property type="entry name" value="ATP_synt_b"/>
    <property type="match status" value="1"/>
</dbReference>
<name>A0A0K9EQV5_9ACTO</name>
<dbReference type="GO" id="GO:0046933">
    <property type="term" value="F:proton-transporting ATP synthase activity, rotational mechanism"/>
    <property type="evidence" value="ECO:0007669"/>
    <property type="project" value="UniProtKB-UniRule"/>
</dbReference>
<dbReference type="SUPFAM" id="SSF81573">
    <property type="entry name" value="F1F0 ATP synthase subunit B, membrane domain"/>
    <property type="match status" value="1"/>
</dbReference>
<evidence type="ECO:0000256" key="11">
    <source>
        <dbReference type="ARBA" id="ARBA00023310"/>
    </source>
</evidence>
<comment type="similarity">
    <text evidence="2 14 15">Belongs to the ATPase B chain family.</text>
</comment>
<keyword evidence="3 14" id="KW-0813">Transport</keyword>
<gene>
    <name evidence="14 19" type="primary">atpF</name>
    <name evidence="19" type="ORF">NCTC10327_01680</name>
    <name evidence="17" type="ORF">R6G71_02855</name>
    <name evidence="18" type="ORF">SAMN05421878_10788</name>
</gene>
<feature type="coiled-coil region" evidence="16">
    <location>
        <begin position="54"/>
        <end position="88"/>
    </location>
</feature>
<dbReference type="GO" id="GO:0045259">
    <property type="term" value="C:proton-transporting ATP synthase complex"/>
    <property type="evidence" value="ECO:0007669"/>
    <property type="project" value="UniProtKB-KW"/>
</dbReference>
<evidence type="ECO:0000256" key="15">
    <source>
        <dbReference type="RuleBase" id="RU003848"/>
    </source>
</evidence>
<keyword evidence="19" id="KW-0378">Hydrolase</keyword>
<evidence type="ECO:0000256" key="10">
    <source>
        <dbReference type="ARBA" id="ARBA00023136"/>
    </source>
</evidence>
<comment type="function">
    <text evidence="12 14">F(1)F(0) ATP synthase produces ATP from ADP in the presence of a proton or sodium gradient. F-type ATPases consist of two structural domains, F(1) containing the extramembraneous catalytic core and F(0) containing the membrane proton channel, linked together by a central stalk and a peripheral stalk. During catalysis, ATP synthesis in the catalytic domain of F(1) is coupled via a rotary mechanism of the central stalk subunits to proton translocation.</text>
</comment>
<dbReference type="InterPro" id="IPR005864">
    <property type="entry name" value="ATP_synth_F0_bsu_bac"/>
</dbReference>
<dbReference type="Proteomes" id="UP001273799">
    <property type="component" value="Unassembled WGS sequence"/>
</dbReference>
<keyword evidence="7 14" id="KW-0375">Hydrogen ion transport</keyword>
<keyword evidence="5 14" id="KW-0138">CF(0)</keyword>
<dbReference type="EMBL" id="JAWNFU010000001">
    <property type="protein sequence ID" value="MDY5152993.1"/>
    <property type="molecule type" value="Genomic_DNA"/>
</dbReference>
<evidence type="ECO:0000256" key="14">
    <source>
        <dbReference type="HAMAP-Rule" id="MF_01398"/>
    </source>
</evidence>
<comment type="function">
    <text evidence="14">Component of the F(0) channel, it forms part of the peripheral stalk, linking F(1) to F(0).</text>
</comment>
<dbReference type="HAMAP" id="MF_01398">
    <property type="entry name" value="ATP_synth_b_bprime"/>
    <property type="match status" value="1"/>
</dbReference>
<evidence type="ECO:0000256" key="5">
    <source>
        <dbReference type="ARBA" id="ARBA00022547"/>
    </source>
</evidence>
<evidence type="ECO:0000313" key="21">
    <source>
        <dbReference type="Proteomes" id="UP000269974"/>
    </source>
</evidence>
<dbReference type="Proteomes" id="UP000269974">
    <property type="component" value="Unassembled WGS sequence"/>
</dbReference>
<dbReference type="EMBL" id="UYIO01000001">
    <property type="protein sequence ID" value="VDG77056.1"/>
    <property type="molecule type" value="Genomic_DNA"/>
</dbReference>
<reference evidence="18" key="2">
    <citation type="submission" date="2016-10" db="EMBL/GenBank/DDBJ databases">
        <authorList>
            <person name="Varghese N."/>
            <person name="Submissions S."/>
        </authorList>
    </citation>
    <scope>NUCLEOTIDE SEQUENCE</scope>
    <source>
        <strain evidence="18">DSM 20639</strain>
    </source>
</reference>
<evidence type="ECO:0000256" key="6">
    <source>
        <dbReference type="ARBA" id="ARBA00022692"/>
    </source>
</evidence>
<dbReference type="RefSeq" id="WP_049620482.1">
    <property type="nucleotide sequence ID" value="NZ_FNAU01000007.1"/>
</dbReference>
<evidence type="ECO:0000313" key="17">
    <source>
        <dbReference type="EMBL" id="MDY5152993.1"/>
    </source>
</evidence>
<comment type="subunit">
    <text evidence="13 14">F-type ATPases have 2 components, F(1) - the catalytic core - and F(0) - the membrane proton channel. F(1) has five subunits: alpha(3), beta(3), gamma(1), delta(1), epsilon(1). F(0) has three main subunits: a(1), b(2) and c(10-14). The alpha and beta chains form an alternating ring which encloses part of the gamma chain. F(1) is attached to F(0) by a central stalk formed by the gamma and epsilon chains, while a peripheral stalk is formed by the delta and b chains.</text>
</comment>
<proteinExistence type="inferred from homology"/>
<dbReference type="PATRIC" id="fig|1657.3.peg.2044"/>
<dbReference type="OrthoDB" id="5243563at2"/>
<dbReference type="EMBL" id="FNAU01000007">
    <property type="protein sequence ID" value="SDE37976.1"/>
    <property type="molecule type" value="Genomic_DNA"/>
</dbReference>
<dbReference type="Pfam" id="PF00430">
    <property type="entry name" value="ATP-synt_B"/>
    <property type="match status" value="1"/>
</dbReference>
<evidence type="ECO:0000256" key="7">
    <source>
        <dbReference type="ARBA" id="ARBA00022781"/>
    </source>
</evidence>
<evidence type="ECO:0000256" key="4">
    <source>
        <dbReference type="ARBA" id="ARBA00022475"/>
    </source>
</evidence>
<evidence type="ECO:0000313" key="18">
    <source>
        <dbReference type="EMBL" id="SDE37976.1"/>
    </source>
</evidence>
<dbReference type="STRING" id="1657.ACU20_06755"/>
<comment type="subcellular location">
    <subcellularLocation>
        <location evidence="1 14">Cell membrane</location>
        <topology evidence="1 14">Single-pass membrane protein</topology>
    </subcellularLocation>
</comment>
<dbReference type="Proteomes" id="UP000182744">
    <property type="component" value="Unassembled WGS sequence"/>
</dbReference>
<keyword evidence="11 14" id="KW-0066">ATP synthesis</keyword>
<evidence type="ECO:0000256" key="13">
    <source>
        <dbReference type="ARBA" id="ARBA00025830"/>
    </source>
</evidence>
<keyword evidence="9 14" id="KW-0406">Ion transport</keyword>
<keyword evidence="6 14" id="KW-0812">Transmembrane</keyword>
<dbReference type="InterPro" id="IPR002146">
    <property type="entry name" value="ATP_synth_b/b'su_bac/chlpt"/>
</dbReference>
<sequence length="185" mass="20156">MILAETQNVILPALPDLLWGSVCFLIIVIAVMKFAWPKFSALLDERGEKIQAGLDAAEEARAEVASEREKIEVEIREAELEAGRIRQRAQDNADEIRSRAREEAKVEAERTVAVAQSRIAADREAAVRVLRGDVGDLAVKLANRIVGEQVRLNPEVNQGVVDSFLDELEQTEGSKSATPAGGQGA</sequence>
<organism evidence="19 21">
    <name type="scientific">Actinobaculum suis</name>
    <dbReference type="NCBI Taxonomy" id="1657"/>
    <lineage>
        <taxon>Bacteria</taxon>
        <taxon>Bacillati</taxon>
        <taxon>Actinomycetota</taxon>
        <taxon>Actinomycetes</taxon>
        <taxon>Actinomycetales</taxon>
        <taxon>Actinomycetaceae</taxon>
        <taxon>Actinobaculum</taxon>
    </lineage>
</organism>
<dbReference type="PANTHER" id="PTHR33445:SF1">
    <property type="entry name" value="ATP SYNTHASE SUBUNIT B"/>
    <property type="match status" value="1"/>
</dbReference>
<keyword evidence="16" id="KW-0175">Coiled coil</keyword>
<keyword evidence="20" id="KW-1185">Reference proteome</keyword>
<accession>A0A0K9EQV5</accession>
<keyword evidence="10 14" id="KW-0472">Membrane</keyword>
<protein>
    <recommendedName>
        <fullName evidence="14">ATP synthase subunit b</fullName>
    </recommendedName>
    <alternativeName>
        <fullName evidence="14">ATP synthase F(0) sector subunit b</fullName>
    </alternativeName>
    <alternativeName>
        <fullName evidence="14">ATPase subunit I</fullName>
    </alternativeName>
    <alternativeName>
        <fullName evidence="14">F-type ATPase subunit b</fullName>
        <shortName evidence="14">F-ATPase subunit b</shortName>
    </alternativeName>
</protein>
<dbReference type="GO" id="GO:0016787">
    <property type="term" value="F:hydrolase activity"/>
    <property type="evidence" value="ECO:0007669"/>
    <property type="project" value="UniProtKB-KW"/>
</dbReference>
<reference evidence="17" key="4">
    <citation type="submission" date="2023-10" db="EMBL/GenBank/DDBJ databases">
        <title>Whole Genome based description of the genera Actinobaculum and Actinotignum reveals a complex phylogenetic relationship within the species included in the genus Actinotignum.</title>
        <authorList>
            <person name="Jensen C.S."/>
            <person name="Dargis R."/>
            <person name="Kemp M."/>
            <person name="Christensen J.J."/>
        </authorList>
    </citation>
    <scope>NUCLEOTIDE SEQUENCE</scope>
    <source>
        <strain evidence="17">Actinobaculum_suis_CCUG19206T</strain>
    </source>
</reference>
<evidence type="ECO:0000256" key="1">
    <source>
        <dbReference type="ARBA" id="ARBA00004162"/>
    </source>
</evidence>
<dbReference type="AlphaFoldDB" id="A0A0K9EQV5"/>
<dbReference type="InterPro" id="IPR028987">
    <property type="entry name" value="ATP_synth_B-like_membr_sf"/>
</dbReference>
<dbReference type="GO" id="GO:0005886">
    <property type="term" value="C:plasma membrane"/>
    <property type="evidence" value="ECO:0007669"/>
    <property type="project" value="UniProtKB-SubCell"/>
</dbReference>
<evidence type="ECO:0000256" key="12">
    <source>
        <dbReference type="ARBA" id="ARBA00025198"/>
    </source>
</evidence>
<dbReference type="GO" id="GO:0046961">
    <property type="term" value="F:proton-transporting ATPase activity, rotational mechanism"/>
    <property type="evidence" value="ECO:0007669"/>
    <property type="project" value="TreeGrafter"/>
</dbReference>
<dbReference type="CDD" id="cd06503">
    <property type="entry name" value="ATP-synt_Fo_b"/>
    <property type="match status" value="1"/>
</dbReference>
<evidence type="ECO:0000256" key="2">
    <source>
        <dbReference type="ARBA" id="ARBA00005513"/>
    </source>
</evidence>
<evidence type="ECO:0000313" key="20">
    <source>
        <dbReference type="Proteomes" id="UP000182744"/>
    </source>
</evidence>